<evidence type="ECO:0000313" key="2">
    <source>
        <dbReference type="Proteomes" id="UP000239415"/>
    </source>
</evidence>
<keyword evidence="2" id="KW-1185">Reference proteome</keyword>
<evidence type="ECO:0000313" key="1">
    <source>
        <dbReference type="EMBL" id="PRX15923.1"/>
    </source>
</evidence>
<dbReference type="OrthoDB" id="8156917at2"/>
<reference evidence="1 2" key="1">
    <citation type="submission" date="2018-03" db="EMBL/GenBank/DDBJ databases">
        <title>Genomic Encyclopedia of Archaeal and Bacterial Type Strains, Phase II (KMG-II): from individual species to whole genera.</title>
        <authorList>
            <person name="Goeker M."/>
        </authorList>
    </citation>
    <scope>NUCLEOTIDE SEQUENCE [LARGE SCALE GENOMIC DNA]</scope>
    <source>
        <strain evidence="1 2">DSM 43146</strain>
    </source>
</reference>
<gene>
    <name evidence="1" type="ORF">CLV67_122163</name>
</gene>
<accession>A0A2T0JZL1</accession>
<sequence length="288" mass="30868">MTSVRPVGRHITNDIFHRAIVAAQQAPSAHDARPWRWKVTNGVLDLFLHIESSPGLPAPDGRLATIGCGAALHHARLTLAAGGWRVTTTRLPDLTEPAHLARLHIDGPAPVSPGTADLARIIELRHTDRRPVTGRRITPEQLSTICAAFESQHVRLAVLRPDQILGLAVATAHADGLESAGRQWQSELALWAGGDRIVGAPDHQSLPATQDGHDRAATFVVLHGPGDQRQDWLHAGEALSAGSLVAAGLGVSTLPFSAPIEHERARAILRDAVPDLGRPYLMARLGHH</sequence>
<dbReference type="RefSeq" id="WP_106328198.1">
    <property type="nucleotide sequence ID" value="NZ_BOMO01000022.1"/>
</dbReference>
<dbReference type="Gene3D" id="3.40.109.10">
    <property type="entry name" value="NADH Oxidase"/>
    <property type="match status" value="1"/>
</dbReference>
<dbReference type="AlphaFoldDB" id="A0A2T0JZL1"/>
<proteinExistence type="predicted"/>
<dbReference type="EMBL" id="PVMZ01000022">
    <property type="protein sequence ID" value="PRX15923.1"/>
    <property type="molecule type" value="Genomic_DNA"/>
</dbReference>
<comment type="caution">
    <text evidence="1">The sequence shown here is derived from an EMBL/GenBank/DDBJ whole genome shotgun (WGS) entry which is preliminary data.</text>
</comment>
<organism evidence="1 2">
    <name type="scientific">Actinoplanes italicus</name>
    <dbReference type="NCBI Taxonomy" id="113567"/>
    <lineage>
        <taxon>Bacteria</taxon>
        <taxon>Bacillati</taxon>
        <taxon>Actinomycetota</taxon>
        <taxon>Actinomycetes</taxon>
        <taxon>Micromonosporales</taxon>
        <taxon>Micromonosporaceae</taxon>
        <taxon>Actinoplanes</taxon>
    </lineage>
</organism>
<protein>
    <recommendedName>
        <fullName evidence="3">Nitroreductase family protein</fullName>
    </recommendedName>
</protein>
<dbReference type="Proteomes" id="UP000239415">
    <property type="component" value="Unassembled WGS sequence"/>
</dbReference>
<evidence type="ECO:0008006" key="3">
    <source>
        <dbReference type="Google" id="ProtNLM"/>
    </source>
</evidence>
<name>A0A2T0JZL1_9ACTN</name>
<dbReference type="InterPro" id="IPR000415">
    <property type="entry name" value="Nitroreductase-like"/>
</dbReference>
<dbReference type="GO" id="GO:0016491">
    <property type="term" value="F:oxidoreductase activity"/>
    <property type="evidence" value="ECO:0007669"/>
    <property type="project" value="InterPro"/>
</dbReference>